<evidence type="ECO:0000313" key="2">
    <source>
        <dbReference type="EMBL" id="HCO23343.1"/>
    </source>
</evidence>
<evidence type="ECO:0000259" key="1">
    <source>
        <dbReference type="Pfam" id="PF12158"/>
    </source>
</evidence>
<organism evidence="2 3">
    <name type="scientific">Gimesia maris</name>
    <dbReference type="NCBI Taxonomy" id="122"/>
    <lineage>
        <taxon>Bacteria</taxon>
        <taxon>Pseudomonadati</taxon>
        <taxon>Planctomycetota</taxon>
        <taxon>Planctomycetia</taxon>
        <taxon>Planctomycetales</taxon>
        <taxon>Planctomycetaceae</taxon>
        <taxon>Gimesia</taxon>
    </lineage>
</organism>
<dbReference type="Proteomes" id="UP000263642">
    <property type="component" value="Unassembled WGS sequence"/>
</dbReference>
<feature type="domain" description="DUF3592" evidence="1">
    <location>
        <begin position="59"/>
        <end position="112"/>
    </location>
</feature>
<name>A0A3D3R3E3_9PLAN</name>
<sequence>MNLLEELNKWPFASPKYVCPFMKFFTYFAALLFLFGVVTSVRTYLFISKAVKTQAVIVENLSRDQSYVPKFTFQDQQGQTYEIISSTGYNLPLGRPGDKIEILYDPDNPKRAEENNFRALWALGYYSTLGGFTNFLTFGAFYLYSKRQLNKQAAEIQEEAN</sequence>
<dbReference type="InterPro" id="IPR021994">
    <property type="entry name" value="DUF3592"/>
</dbReference>
<dbReference type="AlphaFoldDB" id="A0A3D3R3E3"/>
<evidence type="ECO:0000313" key="3">
    <source>
        <dbReference type="Proteomes" id="UP000263642"/>
    </source>
</evidence>
<dbReference type="Pfam" id="PF12158">
    <property type="entry name" value="DUF3592"/>
    <property type="match status" value="1"/>
</dbReference>
<gene>
    <name evidence="2" type="ORF">DIT97_09910</name>
</gene>
<comment type="caution">
    <text evidence="2">The sequence shown here is derived from an EMBL/GenBank/DDBJ whole genome shotgun (WGS) entry which is preliminary data.</text>
</comment>
<accession>A0A517X448</accession>
<accession>A0A3D3R3E3</accession>
<dbReference type="EMBL" id="DQAY01000056">
    <property type="protein sequence ID" value="HCO23343.1"/>
    <property type="molecule type" value="Genomic_DNA"/>
</dbReference>
<dbReference type="RefSeq" id="WP_154897111.1">
    <property type="nucleotide sequence ID" value="NZ_CP036341.1"/>
</dbReference>
<reference evidence="2 3" key="1">
    <citation type="journal article" date="2018" name="Nat. Biotechnol.">
        <title>A standardized bacterial taxonomy based on genome phylogeny substantially revises the tree of life.</title>
        <authorList>
            <person name="Parks D.H."/>
            <person name="Chuvochina M."/>
            <person name="Waite D.W."/>
            <person name="Rinke C."/>
            <person name="Skarshewski A."/>
            <person name="Chaumeil P.A."/>
            <person name="Hugenholtz P."/>
        </authorList>
    </citation>
    <scope>NUCLEOTIDE SEQUENCE [LARGE SCALE GENOMIC DNA]</scope>
    <source>
        <strain evidence="2">UBA9375</strain>
    </source>
</reference>
<protein>
    <recommendedName>
        <fullName evidence="1">DUF3592 domain-containing protein</fullName>
    </recommendedName>
</protein>
<proteinExistence type="predicted"/>